<feature type="transmembrane region" description="Helical" evidence="1">
    <location>
        <begin position="300"/>
        <end position="318"/>
    </location>
</feature>
<feature type="transmembrane region" description="Helical" evidence="1">
    <location>
        <begin position="260"/>
        <end position="280"/>
    </location>
</feature>
<evidence type="ECO:0000259" key="2">
    <source>
        <dbReference type="Pfam" id="PF07786"/>
    </source>
</evidence>
<protein>
    <recommendedName>
        <fullName evidence="2">Heparan-alpha-glucosaminide N-acetyltransferase catalytic domain-containing protein</fullName>
    </recommendedName>
</protein>
<organism evidence="3 4">
    <name type="scientific">Asticcacaulis biprosthecium C19</name>
    <dbReference type="NCBI Taxonomy" id="715226"/>
    <lineage>
        <taxon>Bacteria</taxon>
        <taxon>Pseudomonadati</taxon>
        <taxon>Pseudomonadota</taxon>
        <taxon>Alphaproteobacteria</taxon>
        <taxon>Caulobacterales</taxon>
        <taxon>Caulobacteraceae</taxon>
        <taxon>Asticcacaulis</taxon>
    </lineage>
</organism>
<dbReference type="Proteomes" id="UP000006512">
    <property type="component" value="Unassembled WGS sequence"/>
</dbReference>
<dbReference type="HOGENOM" id="CLU_029171_4_0_5"/>
<keyword evidence="4" id="KW-1185">Reference proteome</keyword>
<dbReference type="Pfam" id="PF07786">
    <property type="entry name" value="HGSNAT_cat"/>
    <property type="match status" value="1"/>
</dbReference>
<dbReference type="AlphaFoldDB" id="F4QU82"/>
<accession>F4QU82</accession>
<evidence type="ECO:0000313" key="4">
    <source>
        <dbReference type="Proteomes" id="UP000006512"/>
    </source>
</evidence>
<keyword evidence="1" id="KW-1133">Transmembrane helix</keyword>
<dbReference type="STRING" id="715226.ABI_47300"/>
<dbReference type="PANTHER" id="PTHR31061:SF24">
    <property type="entry name" value="LD22376P"/>
    <property type="match status" value="1"/>
</dbReference>
<dbReference type="OrthoDB" id="9788724at2"/>
<feature type="transmembrane region" description="Helical" evidence="1">
    <location>
        <begin position="79"/>
        <end position="99"/>
    </location>
</feature>
<keyword evidence="1" id="KW-0812">Transmembrane</keyword>
<name>F4QU82_9CAUL</name>
<dbReference type="RefSeq" id="WP_006275504.1">
    <property type="nucleotide sequence ID" value="NZ_GL883081.1"/>
</dbReference>
<keyword evidence="1" id="KW-0472">Membrane</keyword>
<dbReference type="eggNOG" id="COG4299">
    <property type="taxonomic scope" value="Bacteria"/>
</dbReference>
<evidence type="ECO:0000256" key="1">
    <source>
        <dbReference type="SAM" id="Phobius"/>
    </source>
</evidence>
<feature type="transmembrane region" description="Helical" evidence="1">
    <location>
        <begin position="119"/>
        <end position="137"/>
    </location>
</feature>
<dbReference type="PANTHER" id="PTHR31061">
    <property type="entry name" value="LD22376P"/>
    <property type="match status" value="1"/>
</dbReference>
<feature type="transmembrane region" description="Helical" evidence="1">
    <location>
        <begin position="198"/>
        <end position="216"/>
    </location>
</feature>
<gene>
    <name evidence="3" type="ORF">ABI_47300</name>
</gene>
<dbReference type="InterPro" id="IPR012429">
    <property type="entry name" value="HGSNAT_cat"/>
</dbReference>
<feature type="transmembrane region" description="Helical" evidence="1">
    <location>
        <begin position="228"/>
        <end position="248"/>
    </location>
</feature>
<evidence type="ECO:0000313" key="3">
    <source>
        <dbReference type="EMBL" id="EGF89382.1"/>
    </source>
</evidence>
<reference evidence="4" key="1">
    <citation type="submission" date="2011-03" db="EMBL/GenBank/DDBJ databases">
        <title>Draft genome sequence of Brevundimonas diminuta.</title>
        <authorList>
            <person name="Brown P.J.B."/>
            <person name="Buechlein A."/>
            <person name="Hemmerich C."/>
            <person name="Brun Y.V."/>
        </authorList>
    </citation>
    <scope>NUCLEOTIDE SEQUENCE [LARGE SCALE GENOMIC DNA]</scope>
    <source>
        <strain evidence="4">C19</strain>
    </source>
</reference>
<feature type="transmembrane region" description="Helical" evidence="1">
    <location>
        <begin position="12"/>
        <end position="33"/>
    </location>
</feature>
<proteinExistence type="predicted"/>
<feature type="domain" description="Heparan-alpha-glucosaminide N-acetyltransferase catalytic" evidence="2">
    <location>
        <begin position="5"/>
        <end position="221"/>
    </location>
</feature>
<sequence length="369" mass="39679">MAGQRFTSLDVFRGLTVAFMIVVNTSGPGAAPFAQLSHATWFGLTLADLVFPAFLFAVGNAMSFGDPKSGPTGRYLGKVVKRAAILFLLGYLMYWFPFVHATADGWALNPVEHTRIPGVLQRIALCFLAAAIAVRWLDVPKLIGLSAVLLLGYWGALMVFGPPGEQLTPLGNIGALIDRAVFGINHMYAKGKGYDPEGLFSTLPAIVNVLAGYLAGRYIRSQPDLRTVVIRLAVAAGLIVAAALAWSLTFPLSKRLWTSSFALINIGIDLGLLAGLIAYVELARQKFGVPFCEVFGRNPLAIYLFSELLVTVLQLIRLPSGQGLYDAAGGLFQLVAPGALGALLCAIAYMLVCWGFGYVLDRNRILIKI</sequence>
<feature type="transmembrane region" description="Helical" evidence="1">
    <location>
        <begin position="142"/>
        <end position="160"/>
    </location>
</feature>
<feature type="transmembrane region" description="Helical" evidence="1">
    <location>
        <begin position="338"/>
        <end position="360"/>
    </location>
</feature>
<feature type="transmembrane region" description="Helical" evidence="1">
    <location>
        <begin position="39"/>
        <end position="58"/>
    </location>
</feature>
<dbReference type="EMBL" id="GL883081">
    <property type="protein sequence ID" value="EGF89382.1"/>
    <property type="molecule type" value="Genomic_DNA"/>
</dbReference>